<dbReference type="AlphaFoldDB" id="A0A2T7A4M3"/>
<protein>
    <submittedName>
        <fullName evidence="1">Uncharacterized protein</fullName>
    </submittedName>
</protein>
<comment type="caution">
    <text evidence="1">The sequence shown here is derived from an EMBL/GenBank/DDBJ whole genome shotgun (WGS) entry which is preliminary data.</text>
</comment>
<accession>A0A2T7A4M3</accession>
<proteinExistence type="predicted"/>
<organism evidence="1 2">
    <name type="scientific">Tuber borchii</name>
    <name type="common">White truffle</name>
    <dbReference type="NCBI Taxonomy" id="42251"/>
    <lineage>
        <taxon>Eukaryota</taxon>
        <taxon>Fungi</taxon>
        <taxon>Dikarya</taxon>
        <taxon>Ascomycota</taxon>
        <taxon>Pezizomycotina</taxon>
        <taxon>Pezizomycetes</taxon>
        <taxon>Pezizales</taxon>
        <taxon>Tuberaceae</taxon>
        <taxon>Tuber</taxon>
    </lineage>
</organism>
<dbReference type="STRING" id="42251.A0A2T7A4M3"/>
<sequence length="51" mass="5631">PLILNNGALEHALLIPTTLHFYPTDLPQWFAPQLPPPAAEFALREEPSSVP</sequence>
<dbReference type="OrthoDB" id="5417908at2759"/>
<dbReference type="EMBL" id="NESQ01000023">
    <property type="protein sequence ID" value="PUU82689.1"/>
    <property type="molecule type" value="Genomic_DNA"/>
</dbReference>
<dbReference type="Gene3D" id="1.20.1050.120">
    <property type="match status" value="1"/>
</dbReference>
<dbReference type="Proteomes" id="UP000244722">
    <property type="component" value="Unassembled WGS sequence"/>
</dbReference>
<keyword evidence="2" id="KW-1185">Reference proteome</keyword>
<evidence type="ECO:0000313" key="1">
    <source>
        <dbReference type="EMBL" id="PUU82689.1"/>
    </source>
</evidence>
<name>A0A2T7A4M3_TUBBO</name>
<evidence type="ECO:0000313" key="2">
    <source>
        <dbReference type="Proteomes" id="UP000244722"/>
    </source>
</evidence>
<reference evidence="1 2" key="1">
    <citation type="submission" date="2017-04" db="EMBL/GenBank/DDBJ databases">
        <title>Draft genome sequence of Tuber borchii Vittad., a whitish edible truffle.</title>
        <authorList>
            <consortium name="DOE Joint Genome Institute"/>
            <person name="Murat C."/>
            <person name="Kuo A."/>
            <person name="Barry K.W."/>
            <person name="Clum A."/>
            <person name="Dockter R.B."/>
            <person name="Fauchery L."/>
            <person name="Iotti M."/>
            <person name="Kohler A."/>
            <person name="Labutti K."/>
            <person name="Lindquist E.A."/>
            <person name="Lipzen A."/>
            <person name="Ohm R.A."/>
            <person name="Wang M."/>
            <person name="Grigoriev I.V."/>
            <person name="Zambonelli A."/>
            <person name="Martin F.M."/>
        </authorList>
    </citation>
    <scope>NUCLEOTIDE SEQUENCE [LARGE SCALE GENOMIC DNA]</scope>
    <source>
        <strain evidence="1 2">Tbo3840</strain>
    </source>
</reference>
<gene>
    <name evidence="1" type="ORF">B9Z19DRAFT_966684</name>
</gene>
<feature type="non-terminal residue" evidence="1">
    <location>
        <position position="1"/>
    </location>
</feature>